<keyword evidence="2" id="KW-1185">Reference proteome</keyword>
<gene>
    <name evidence="1" type="ORF">AVEN_115986_1</name>
</gene>
<evidence type="ECO:0000313" key="2">
    <source>
        <dbReference type="Proteomes" id="UP000499080"/>
    </source>
</evidence>
<dbReference type="Proteomes" id="UP000499080">
    <property type="component" value="Unassembled WGS sequence"/>
</dbReference>
<dbReference type="AlphaFoldDB" id="A0A4Y2RZB0"/>
<comment type="caution">
    <text evidence="1">The sequence shown here is derived from an EMBL/GenBank/DDBJ whole genome shotgun (WGS) entry which is preliminary data.</text>
</comment>
<protein>
    <submittedName>
        <fullName evidence="1">Uncharacterized protein</fullName>
    </submittedName>
</protein>
<dbReference type="EMBL" id="BGPR01019126">
    <property type="protein sequence ID" value="GBN81043.1"/>
    <property type="molecule type" value="Genomic_DNA"/>
</dbReference>
<evidence type="ECO:0000313" key="1">
    <source>
        <dbReference type="EMBL" id="GBN81043.1"/>
    </source>
</evidence>
<name>A0A4Y2RZB0_ARAVE</name>
<sequence length="147" mass="16950">MQNKGLQLITLAKNIPTQLRTMQFTNMNGSGTPSRRKGEEMPLDCSVQHLYRSRNGRYVSAPEAMGRLKELNLSEKPHTIVRLAVHLPDQQVIVYQDGQKEEAFARTATRQTTLTAWFELNKNEQDSLNYLHTVIPHYYKFNKSAMK</sequence>
<reference evidence="1 2" key="1">
    <citation type="journal article" date="2019" name="Sci. Rep.">
        <title>Orb-weaving spider Araneus ventricosus genome elucidates the spidroin gene catalogue.</title>
        <authorList>
            <person name="Kono N."/>
            <person name="Nakamura H."/>
            <person name="Ohtoshi R."/>
            <person name="Moran D.A.P."/>
            <person name="Shinohara A."/>
            <person name="Yoshida Y."/>
            <person name="Fujiwara M."/>
            <person name="Mori M."/>
            <person name="Tomita M."/>
            <person name="Arakawa K."/>
        </authorList>
    </citation>
    <scope>NUCLEOTIDE SEQUENCE [LARGE SCALE GENOMIC DNA]</scope>
</reference>
<accession>A0A4Y2RZB0</accession>
<dbReference type="OrthoDB" id="10053386at2759"/>
<proteinExistence type="predicted"/>
<organism evidence="1 2">
    <name type="scientific">Araneus ventricosus</name>
    <name type="common">Orbweaver spider</name>
    <name type="synonym">Epeira ventricosa</name>
    <dbReference type="NCBI Taxonomy" id="182803"/>
    <lineage>
        <taxon>Eukaryota</taxon>
        <taxon>Metazoa</taxon>
        <taxon>Ecdysozoa</taxon>
        <taxon>Arthropoda</taxon>
        <taxon>Chelicerata</taxon>
        <taxon>Arachnida</taxon>
        <taxon>Araneae</taxon>
        <taxon>Araneomorphae</taxon>
        <taxon>Entelegynae</taxon>
        <taxon>Araneoidea</taxon>
        <taxon>Araneidae</taxon>
        <taxon>Araneus</taxon>
    </lineage>
</organism>